<dbReference type="Gene3D" id="1.25.10.90">
    <property type="match status" value="1"/>
</dbReference>
<evidence type="ECO:0000313" key="2">
    <source>
        <dbReference type="Proteomes" id="UP000230132"/>
    </source>
</evidence>
<accession>A0A2H0UU59</accession>
<dbReference type="CDD" id="cd06561">
    <property type="entry name" value="AlkD_like"/>
    <property type="match status" value="1"/>
</dbReference>
<dbReference type="PANTHER" id="PTHR41291">
    <property type="entry name" value="DNA ALKYLATION REPAIR PROTEIN"/>
    <property type="match status" value="1"/>
</dbReference>
<dbReference type="SUPFAM" id="SSF48371">
    <property type="entry name" value="ARM repeat"/>
    <property type="match status" value="1"/>
</dbReference>
<gene>
    <name evidence="1" type="ORF">COU05_02385</name>
</gene>
<proteinExistence type="predicted"/>
<dbReference type="Proteomes" id="UP000230132">
    <property type="component" value="Unassembled WGS sequence"/>
</dbReference>
<reference evidence="2" key="1">
    <citation type="submission" date="2017-09" db="EMBL/GenBank/DDBJ databases">
        <title>Depth-based differentiation of microbial function through sediment-hosted aquifers and enrichment of novel symbionts in the deep terrestrial subsurface.</title>
        <authorList>
            <person name="Probst A.J."/>
            <person name="Ladd B."/>
            <person name="Jarett J.K."/>
            <person name="Geller-Mcgrath D.E."/>
            <person name="Sieber C.M.K."/>
            <person name="Emerson J.B."/>
            <person name="Anantharaman K."/>
            <person name="Thomas B.C."/>
            <person name="Malmstrom R."/>
            <person name="Stieglmeier M."/>
            <person name="Klingl A."/>
            <person name="Woyke T."/>
            <person name="Ryan C.M."/>
            <person name="Banfield J.F."/>
        </authorList>
    </citation>
    <scope>NUCLEOTIDE SEQUENCE [LARGE SCALE GENOMIC DNA]</scope>
</reference>
<evidence type="ECO:0000313" key="1">
    <source>
        <dbReference type="EMBL" id="PIR90314.1"/>
    </source>
</evidence>
<dbReference type="EMBL" id="PFAX01000028">
    <property type="protein sequence ID" value="PIR90314.1"/>
    <property type="molecule type" value="Genomic_DNA"/>
</dbReference>
<dbReference type="PANTHER" id="PTHR41291:SF1">
    <property type="entry name" value="DNA ALKYLATION REPAIR PROTEIN"/>
    <property type="match status" value="1"/>
</dbReference>
<dbReference type="InterPro" id="IPR014825">
    <property type="entry name" value="DNA_alkylation"/>
</dbReference>
<organism evidence="1 2">
    <name type="scientific">bacterium (Candidatus Gribaldobacteria) CG10_big_fil_rev_8_21_14_0_10_37_21</name>
    <dbReference type="NCBI Taxonomy" id="2014275"/>
    <lineage>
        <taxon>Bacteria</taxon>
        <taxon>Candidatus Gribaldobacteria</taxon>
    </lineage>
</organism>
<protein>
    <submittedName>
        <fullName evidence="1">DNA alkylation repair protein</fullName>
    </submittedName>
</protein>
<sequence length="239" mass="26990">MATSQETIKQLKKLANPKNVEGMERFGISPKNTLGVSMPEVRLIGKEIKRSFGRFGQPQDDKGLHKLALDLWGSGIHEARILASIVDLPEMVTEKQANEWVKGFDSWDVCDQVCMNLFDKTPFAFKIAKEWPERKEEFVKRAGFALMAALAVHDKIAKNLDFIPFLSIIKKHSTDERNLVKKAVNWVLRQIGKRNLALNKEALKMAKEIAKLDSKAAHWIAHDAIRELSSGAVLARLFS</sequence>
<dbReference type="InterPro" id="IPR016024">
    <property type="entry name" value="ARM-type_fold"/>
</dbReference>
<dbReference type="AlphaFoldDB" id="A0A2H0UU59"/>
<comment type="caution">
    <text evidence="1">The sequence shown here is derived from an EMBL/GenBank/DDBJ whole genome shotgun (WGS) entry which is preliminary data.</text>
</comment>
<name>A0A2H0UU59_9BACT</name>
<dbReference type="Pfam" id="PF08713">
    <property type="entry name" value="DNA_alkylation"/>
    <property type="match status" value="1"/>
</dbReference>